<dbReference type="GO" id="GO:0006302">
    <property type="term" value="P:double-strand break repair"/>
    <property type="evidence" value="ECO:0007669"/>
    <property type="project" value="TreeGrafter"/>
</dbReference>
<name>A0A377NLY5_9GAMM</name>
<dbReference type="SMART" id="SM00474">
    <property type="entry name" value="35EXOc"/>
    <property type="match status" value="1"/>
</dbReference>
<dbReference type="SMART" id="SM00279">
    <property type="entry name" value="HhH2"/>
    <property type="match status" value="1"/>
</dbReference>
<dbReference type="FunFam" id="1.10.150.20:FF:000003">
    <property type="entry name" value="DNA polymerase I"/>
    <property type="match status" value="1"/>
</dbReference>
<dbReference type="InterPro" id="IPR002298">
    <property type="entry name" value="DNA_polymerase_A"/>
</dbReference>
<keyword evidence="9 18" id="KW-0227">DNA damage</keyword>
<evidence type="ECO:0000256" key="5">
    <source>
        <dbReference type="ARBA" id="ARBA00022679"/>
    </source>
</evidence>
<dbReference type="Pfam" id="PF02739">
    <property type="entry name" value="5_3_exonuc_N"/>
    <property type="match status" value="1"/>
</dbReference>
<dbReference type="InterPro" id="IPR036279">
    <property type="entry name" value="5-3_exonuclease_C_sf"/>
</dbReference>
<dbReference type="InterPro" id="IPR012337">
    <property type="entry name" value="RNaseH-like_sf"/>
</dbReference>
<comment type="function">
    <text evidence="16">In addition to polymerase activity, this DNA polymerase exhibits 3'-5' and 5'-3' exonuclease activity. It is able to utilize nicked circular duplex DNA as a template and can unwind the parental DNA strand from its template.</text>
</comment>
<keyword evidence="14 18" id="KW-0234">DNA repair</keyword>
<evidence type="ECO:0000313" key="22">
    <source>
        <dbReference type="EMBL" id="STQ47057.1"/>
    </source>
</evidence>
<dbReference type="SUPFAM" id="SSF47807">
    <property type="entry name" value="5' to 3' exonuclease, C-terminal subdomain"/>
    <property type="match status" value="1"/>
</dbReference>
<proteinExistence type="inferred from homology"/>
<evidence type="ECO:0000256" key="15">
    <source>
        <dbReference type="ARBA" id="ARBA00049244"/>
    </source>
</evidence>
<dbReference type="InterPro" id="IPR019760">
    <property type="entry name" value="DNA-dir_DNA_pol_A_CS"/>
</dbReference>
<keyword evidence="8" id="KW-0540">Nuclease</keyword>
<dbReference type="NCBIfam" id="TIGR00593">
    <property type="entry name" value="pola"/>
    <property type="match status" value="1"/>
</dbReference>
<keyword evidence="5 18" id="KW-0808">Transferase</keyword>
<protein>
    <recommendedName>
        <fullName evidence="4 17">DNA polymerase I</fullName>
        <ecNumber evidence="3 17">2.7.7.7</ecNumber>
    </recommendedName>
</protein>
<feature type="domain" description="5'-3' exonuclease" evidence="20">
    <location>
        <begin position="7"/>
        <end position="268"/>
    </location>
</feature>
<evidence type="ECO:0000256" key="12">
    <source>
        <dbReference type="ARBA" id="ARBA00022932"/>
    </source>
</evidence>
<dbReference type="FunFam" id="3.40.50.1010:FF:000001">
    <property type="entry name" value="DNA polymerase I"/>
    <property type="match status" value="1"/>
</dbReference>
<dbReference type="InterPro" id="IPR001098">
    <property type="entry name" value="DNA-dir_DNA_pol_A_palm_dom"/>
</dbReference>
<reference evidence="22 23" key="1">
    <citation type="submission" date="2018-06" db="EMBL/GenBank/DDBJ databases">
        <authorList>
            <consortium name="Pathogen Informatics"/>
            <person name="Doyle S."/>
        </authorList>
    </citation>
    <scope>NUCLEOTIDE SEQUENCE [LARGE SCALE GENOMIC DNA]</scope>
    <source>
        <strain evidence="22 23">NCTC12157</strain>
    </source>
</reference>
<evidence type="ECO:0000256" key="18">
    <source>
        <dbReference type="RuleBase" id="RU004460"/>
    </source>
</evidence>
<evidence type="ECO:0000313" key="23">
    <source>
        <dbReference type="Proteomes" id="UP000254304"/>
    </source>
</evidence>
<evidence type="ECO:0000256" key="6">
    <source>
        <dbReference type="ARBA" id="ARBA00022695"/>
    </source>
</evidence>
<dbReference type="InterPro" id="IPR008918">
    <property type="entry name" value="HhH2"/>
</dbReference>
<dbReference type="PRINTS" id="PR00868">
    <property type="entry name" value="DNAPOLI"/>
</dbReference>
<dbReference type="Gene3D" id="3.30.420.10">
    <property type="entry name" value="Ribonuclease H-like superfamily/Ribonuclease H"/>
    <property type="match status" value="1"/>
</dbReference>
<evidence type="ECO:0000256" key="13">
    <source>
        <dbReference type="ARBA" id="ARBA00023125"/>
    </source>
</evidence>
<dbReference type="PANTHER" id="PTHR10133:SF27">
    <property type="entry name" value="DNA POLYMERASE NU"/>
    <property type="match status" value="1"/>
</dbReference>
<dbReference type="Proteomes" id="UP000254304">
    <property type="component" value="Unassembled WGS sequence"/>
</dbReference>
<dbReference type="EC" id="2.7.7.7" evidence="3 17"/>
<keyword evidence="12 18" id="KW-0239">DNA-directed DNA polymerase</keyword>
<dbReference type="InterPro" id="IPR020046">
    <property type="entry name" value="5-3_exonucl_a-hlix_arch_N"/>
</dbReference>
<evidence type="ECO:0000256" key="7">
    <source>
        <dbReference type="ARBA" id="ARBA00022705"/>
    </source>
</evidence>
<evidence type="ECO:0000256" key="3">
    <source>
        <dbReference type="ARBA" id="ARBA00012417"/>
    </source>
</evidence>
<keyword evidence="7 18" id="KW-0235">DNA replication</keyword>
<sequence length="943" mass="103609">MAQIAENPLILVDGSSYLYRAYHAFPPLTNSAGEPTGAMYGVLNMLRSLLLQYTPSHVAVVFDAKGKTFRDELFDQYKSHRPPMPDDLRAQIEPLHQMVKAMGLPLLVVSGVEADDVIGTLALEAEKAGHAVLISTGDKDMAQLVTPGVTLINTMNNAILGPDEVVEKYGVPPELIIDFLALMGDSSDNIPGVPGVGEKTAQALLQGIGGLDALYADLDKIATLSFRGAKTMGAKLGENKEVAYLSYQLATIKTDVELDITCGELTVAEPDATELQSLFARYEFKRWLADVEAGTWLSGKKGAAKPAASKKKGGEEIEIAVGEPVERAQLSQEGYVTILDQETLDEWIGYLKASDVFAFDTETDGLDTLTANLIGLSFAVAPGKAAYLPVAHDYLDSPAQLDRSEVLAQLKPLLEDEKQLKVGQNLKFDRGVLLRYDIELKGIAFDTMLESYVLDSVSGRHDMDSLADRYLGHKTVSFEEIAGKGKNQLTFNQIALEQASPYAAEDADVTLQLHQALWPKIEESATLTTVFNEIEMPLVPVLSHIERTGVLIDQNILAAHSKELTIRLAELETKAHELAEEPFNLSSTKQLQAILYEKQKLPILKKTPGGAPSTNEEVLAELALDYPLPKVILEYRGLAKLKSTYTDKLPLMINPQSGRVHTSYHQAVTATGRLSSSDPNLQNIPVRNEEGRRIRQAFIAPKDHCIVAADYSQIELRIMAHLSKDEGLLKAFAEGKDIHKATAAEVFGTPLDSVTGEQRRSAKAINFGLIYGMSAFGLSRQLNIPRKESQRYMDLYFERYPGVLEYMERTRTQASEKGYVETLDGRRLYLPDIKSSNAMRRKGAERAAINAPMQGTAADIIKRAMIKVADWLLQPDAPRARIIMQVHDELVFEVHNDDVAAVSEKVRSLMEGSMELAVPLKVEVGVARIGTKHTNSATFDLIL</sequence>
<dbReference type="CDD" id="cd09859">
    <property type="entry name" value="PIN_53EXO"/>
    <property type="match status" value="1"/>
</dbReference>
<dbReference type="InterPro" id="IPR002562">
    <property type="entry name" value="3'-5'_exonuclease_dom"/>
</dbReference>
<dbReference type="InterPro" id="IPR029060">
    <property type="entry name" value="PIN-like_dom_sf"/>
</dbReference>
<keyword evidence="11 18" id="KW-0269">Exonuclease</keyword>
<dbReference type="AlphaFoldDB" id="A0A377NLY5"/>
<dbReference type="CDD" id="cd09898">
    <property type="entry name" value="H3TH_53EXO"/>
    <property type="match status" value="1"/>
</dbReference>
<dbReference type="PANTHER" id="PTHR10133">
    <property type="entry name" value="DNA POLYMERASE I"/>
    <property type="match status" value="1"/>
</dbReference>
<dbReference type="GO" id="GO:0003887">
    <property type="term" value="F:DNA-directed DNA polymerase activity"/>
    <property type="evidence" value="ECO:0007669"/>
    <property type="project" value="UniProtKB-UniRule"/>
</dbReference>
<dbReference type="Gene3D" id="3.40.50.1010">
    <property type="entry name" value="5'-nuclease"/>
    <property type="match status" value="1"/>
</dbReference>
<dbReference type="GO" id="GO:0003677">
    <property type="term" value="F:DNA binding"/>
    <property type="evidence" value="ECO:0007669"/>
    <property type="project" value="UniProtKB-UniRule"/>
</dbReference>
<dbReference type="Pfam" id="PF00476">
    <property type="entry name" value="DNA_pol_A"/>
    <property type="match status" value="1"/>
</dbReference>
<evidence type="ECO:0000259" key="21">
    <source>
        <dbReference type="SMART" id="SM00482"/>
    </source>
</evidence>
<dbReference type="SMART" id="SM00475">
    <property type="entry name" value="53EXOc"/>
    <property type="match status" value="1"/>
</dbReference>
<feature type="domain" description="DNA-directed DNA polymerase family A palm" evidence="21">
    <location>
        <begin position="691"/>
        <end position="898"/>
    </location>
</feature>
<comment type="catalytic activity">
    <reaction evidence="15 18">
        <text>DNA(n) + a 2'-deoxyribonucleoside 5'-triphosphate = DNA(n+1) + diphosphate</text>
        <dbReference type="Rhea" id="RHEA:22508"/>
        <dbReference type="Rhea" id="RHEA-COMP:17339"/>
        <dbReference type="Rhea" id="RHEA-COMP:17340"/>
        <dbReference type="ChEBI" id="CHEBI:33019"/>
        <dbReference type="ChEBI" id="CHEBI:61560"/>
        <dbReference type="ChEBI" id="CHEBI:173112"/>
        <dbReference type="EC" id="2.7.7.7"/>
    </reaction>
</comment>
<keyword evidence="10 18" id="KW-0378">Hydrolase</keyword>
<dbReference type="Gene3D" id="1.10.150.20">
    <property type="entry name" value="5' to 3' exonuclease, C-terminal subdomain"/>
    <property type="match status" value="2"/>
</dbReference>
<feature type="domain" description="3'-5' exonuclease" evidence="19">
    <location>
        <begin position="335"/>
        <end position="522"/>
    </location>
</feature>
<dbReference type="InterPro" id="IPR036397">
    <property type="entry name" value="RNaseH_sf"/>
</dbReference>
<keyword evidence="6 18" id="KW-0548">Nucleotidyltransferase</keyword>
<dbReference type="GO" id="GO:0008409">
    <property type="term" value="F:5'-3' exonuclease activity"/>
    <property type="evidence" value="ECO:0007669"/>
    <property type="project" value="UniProtKB-UniRule"/>
</dbReference>
<dbReference type="SUPFAM" id="SSF56672">
    <property type="entry name" value="DNA/RNA polymerases"/>
    <property type="match status" value="1"/>
</dbReference>
<gene>
    <name evidence="18 22" type="primary">polA</name>
    <name evidence="22" type="ORF">NCTC12157_04885</name>
</gene>
<dbReference type="GO" id="GO:0006261">
    <property type="term" value="P:DNA-templated DNA replication"/>
    <property type="evidence" value="ECO:0007669"/>
    <property type="project" value="UniProtKB-UniRule"/>
</dbReference>
<dbReference type="NCBIfam" id="NF004397">
    <property type="entry name" value="PRK05755.1"/>
    <property type="match status" value="1"/>
</dbReference>
<evidence type="ECO:0000256" key="16">
    <source>
        <dbReference type="ARBA" id="ARBA00060162"/>
    </source>
</evidence>
<dbReference type="InterPro" id="IPR043502">
    <property type="entry name" value="DNA/RNA_pol_sf"/>
</dbReference>
<dbReference type="InterPro" id="IPR020045">
    <property type="entry name" value="DNA_polI_H3TH"/>
</dbReference>
<evidence type="ECO:0000256" key="8">
    <source>
        <dbReference type="ARBA" id="ARBA00022722"/>
    </source>
</evidence>
<dbReference type="PROSITE" id="PS00447">
    <property type="entry name" value="DNA_POLYMERASE_A"/>
    <property type="match status" value="1"/>
</dbReference>
<evidence type="ECO:0000259" key="19">
    <source>
        <dbReference type="SMART" id="SM00474"/>
    </source>
</evidence>
<dbReference type="FunFam" id="1.10.150.20:FF:000002">
    <property type="entry name" value="DNA polymerase I"/>
    <property type="match status" value="1"/>
</dbReference>
<dbReference type="SMART" id="SM00482">
    <property type="entry name" value="POLAc"/>
    <property type="match status" value="1"/>
</dbReference>
<dbReference type="CDD" id="cd08637">
    <property type="entry name" value="DNA_pol_A_pol_I_C"/>
    <property type="match status" value="1"/>
</dbReference>
<evidence type="ECO:0000256" key="14">
    <source>
        <dbReference type="ARBA" id="ARBA00023204"/>
    </source>
</evidence>
<dbReference type="Gene3D" id="3.30.70.370">
    <property type="match status" value="1"/>
</dbReference>
<dbReference type="CDD" id="cd06139">
    <property type="entry name" value="DNA_polA_I_Ecoli_like_exo"/>
    <property type="match status" value="1"/>
</dbReference>
<accession>A0A377NLY5</accession>
<dbReference type="FunFam" id="1.20.1060.10:FF:000001">
    <property type="entry name" value="DNA polymerase I"/>
    <property type="match status" value="1"/>
</dbReference>
<evidence type="ECO:0000256" key="2">
    <source>
        <dbReference type="ARBA" id="ARBA00011541"/>
    </source>
</evidence>
<dbReference type="EMBL" id="UGGO01000001">
    <property type="protein sequence ID" value="STQ47057.1"/>
    <property type="molecule type" value="Genomic_DNA"/>
</dbReference>
<keyword evidence="13 18" id="KW-0238">DNA-binding</keyword>
<dbReference type="GO" id="GO:0008408">
    <property type="term" value="F:3'-5' exonuclease activity"/>
    <property type="evidence" value="ECO:0007669"/>
    <property type="project" value="UniProtKB-UniRule"/>
</dbReference>
<dbReference type="InterPro" id="IPR018320">
    <property type="entry name" value="DNA_polymerase_1"/>
</dbReference>
<evidence type="ECO:0000256" key="4">
    <source>
        <dbReference type="ARBA" id="ARBA00020311"/>
    </source>
</evidence>
<evidence type="ECO:0000256" key="10">
    <source>
        <dbReference type="ARBA" id="ARBA00022801"/>
    </source>
</evidence>
<dbReference type="SUPFAM" id="SSF88723">
    <property type="entry name" value="PIN domain-like"/>
    <property type="match status" value="1"/>
</dbReference>
<evidence type="ECO:0000256" key="17">
    <source>
        <dbReference type="NCBIfam" id="TIGR00593"/>
    </source>
</evidence>
<dbReference type="Pfam" id="PF01367">
    <property type="entry name" value="5_3_exonuc"/>
    <property type="match status" value="1"/>
</dbReference>
<evidence type="ECO:0000259" key="20">
    <source>
        <dbReference type="SMART" id="SM00475"/>
    </source>
</evidence>
<evidence type="ECO:0000256" key="11">
    <source>
        <dbReference type="ARBA" id="ARBA00022839"/>
    </source>
</evidence>
<evidence type="ECO:0000256" key="1">
    <source>
        <dbReference type="ARBA" id="ARBA00007705"/>
    </source>
</evidence>
<dbReference type="FunFam" id="3.30.420.10:FF:000026">
    <property type="entry name" value="DNA polymerase I"/>
    <property type="match status" value="1"/>
</dbReference>
<organism evidence="22 23">
    <name type="scientific">Ewingella americana</name>
    <dbReference type="NCBI Taxonomy" id="41202"/>
    <lineage>
        <taxon>Bacteria</taxon>
        <taxon>Pseudomonadati</taxon>
        <taxon>Pseudomonadota</taxon>
        <taxon>Gammaproteobacteria</taxon>
        <taxon>Enterobacterales</taxon>
        <taxon>Yersiniaceae</taxon>
        <taxon>Ewingella</taxon>
    </lineage>
</organism>
<comment type="similarity">
    <text evidence="1 18">Belongs to the DNA polymerase type-A family.</text>
</comment>
<dbReference type="SUPFAM" id="SSF53098">
    <property type="entry name" value="Ribonuclease H-like"/>
    <property type="match status" value="1"/>
</dbReference>
<dbReference type="Pfam" id="PF01612">
    <property type="entry name" value="DNA_pol_A_exo1"/>
    <property type="match status" value="1"/>
</dbReference>
<comment type="subunit">
    <text evidence="2">Single-chain monomer with multiple functions.</text>
</comment>
<evidence type="ECO:0000256" key="9">
    <source>
        <dbReference type="ARBA" id="ARBA00022763"/>
    </source>
</evidence>
<dbReference type="Gene3D" id="1.20.1060.10">
    <property type="entry name" value="Taq DNA Polymerase, Chain T, domain 4"/>
    <property type="match status" value="1"/>
</dbReference>
<dbReference type="InterPro" id="IPR002421">
    <property type="entry name" value="5-3_exonuclease"/>
</dbReference>